<dbReference type="EMBL" id="WNWQ01000479">
    <property type="protein sequence ID" value="KAE9967253.1"/>
    <property type="molecule type" value="Genomic_DNA"/>
</dbReference>
<feature type="compositionally biased region" description="Basic and acidic residues" evidence="2">
    <location>
        <begin position="94"/>
        <end position="104"/>
    </location>
</feature>
<organism evidence="4 6">
    <name type="scientific">Venturia inaequalis</name>
    <name type="common">Apple scab fungus</name>
    <dbReference type="NCBI Taxonomy" id="5025"/>
    <lineage>
        <taxon>Eukaryota</taxon>
        <taxon>Fungi</taxon>
        <taxon>Dikarya</taxon>
        <taxon>Ascomycota</taxon>
        <taxon>Pezizomycotina</taxon>
        <taxon>Dothideomycetes</taxon>
        <taxon>Pleosporomycetidae</taxon>
        <taxon>Venturiales</taxon>
        <taxon>Venturiaceae</taxon>
        <taxon>Venturia</taxon>
    </lineage>
</organism>
<evidence type="ECO:0000313" key="6">
    <source>
        <dbReference type="Proteomes" id="UP000447873"/>
    </source>
</evidence>
<keyword evidence="7" id="KW-1185">Reference proteome</keyword>
<dbReference type="Proteomes" id="UP000447873">
    <property type="component" value="Unassembled WGS sequence"/>
</dbReference>
<name>A0A8H3VA40_VENIN</name>
<sequence>MVNARQNSMMAPSTSPSASPDVHGEKATAIDKLSPPDSPNSKASPEAEDSPKAKTLELERGHELSRLSLPMVTPGRFPRSSLALEYEEEDEDKDMERTKPRAGDEDFGANGSSEPINTALFDEDNSESSELILTNGGMGDHTPQQFHPTKRSLTELDPASPSPQTSKIVIYPSLLEDVKSLLATIRHARSTAAAKYADTTRAWTEISEQAWADLHANLTGDEGENRITFKDIEDDITAELSRFLTAGDGIKRFKVNVVQGDIIHAEITRELESTKALHAKVIEVFEGEEDNATTLVKLIKQRLIAAQAEAEAVRQRKDKKMLDLEKELKDAKAEIREMKENVFSEGKAGNGGGFGRRLFG</sequence>
<reference evidence="4 6" key="1">
    <citation type="submission" date="2018-12" db="EMBL/GenBank/DDBJ databases">
        <title>Venturia inaequalis Genome Resource.</title>
        <authorList>
            <person name="Lichtner F.J."/>
        </authorList>
    </citation>
    <scope>NUCLEOTIDE SEQUENCE [LARGE SCALE GENOMIC DNA]</scope>
    <source>
        <strain evidence="4 6">120213</strain>
        <strain evidence="3">Bline_iso_100314</strain>
        <strain evidence="5 7">DMI_063113</strain>
    </source>
</reference>
<dbReference type="Proteomes" id="UP000433883">
    <property type="component" value="Unassembled WGS sequence"/>
</dbReference>
<accession>A0A8H3VA40</accession>
<evidence type="ECO:0000256" key="2">
    <source>
        <dbReference type="SAM" id="MobiDB-lite"/>
    </source>
</evidence>
<evidence type="ECO:0000313" key="4">
    <source>
        <dbReference type="EMBL" id="KAE9983923.1"/>
    </source>
</evidence>
<comment type="caution">
    <text evidence="4">The sequence shown here is derived from an EMBL/GenBank/DDBJ whole genome shotgun (WGS) entry which is preliminary data.</text>
</comment>
<evidence type="ECO:0000313" key="3">
    <source>
        <dbReference type="EMBL" id="KAE9967253.1"/>
    </source>
</evidence>
<evidence type="ECO:0000256" key="1">
    <source>
        <dbReference type="SAM" id="Coils"/>
    </source>
</evidence>
<keyword evidence="1" id="KW-0175">Coiled coil</keyword>
<dbReference type="EMBL" id="WNWR01000089">
    <property type="protein sequence ID" value="KAE9991604.1"/>
    <property type="molecule type" value="Genomic_DNA"/>
</dbReference>
<gene>
    <name evidence="3" type="ORF">BLS_006474</name>
    <name evidence="5" type="ORF">EG327_011372</name>
    <name evidence="4" type="ORF">EG328_009372</name>
</gene>
<evidence type="ECO:0000313" key="7">
    <source>
        <dbReference type="Proteomes" id="UP000490939"/>
    </source>
</evidence>
<dbReference type="AlphaFoldDB" id="A0A8H3VA40"/>
<dbReference type="Proteomes" id="UP000490939">
    <property type="component" value="Unassembled WGS sequence"/>
</dbReference>
<feature type="compositionally biased region" description="Low complexity" evidence="2">
    <location>
        <begin position="8"/>
        <end position="20"/>
    </location>
</feature>
<evidence type="ECO:0000313" key="5">
    <source>
        <dbReference type="EMBL" id="KAE9991604.1"/>
    </source>
</evidence>
<feature type="coiled-coil region" evidence="1">
    <location>
        <begin position="296"/>
        <end position="341"/>
    </location>
</feature>
<proteinExistence type="predicted"/>
<dbReference type="EMBL" id="WNWS01000056">
    <property type="protein sequence ID" value="KAE9983923.1"/>
    <property type="molecule type" value="Genomic_DNA"/>
</dbReference>
<protein>
    <submittedName>
        <fullName evidence="4">Uncharacterized protein</fullName>
    </submittedName>
</protein>
<feature type="compositionally biased region" description="Basic and acidic residues" evidence="2">
    <location>
        <begin position="49"/>
        <end position="65"/>
    </location>
</feature>
<dbReference type="CDD" id="cd14686">
    <property type="entry name" value="bZIP"/>
    <property type="match status" value="1"/>
</dbReference>
<feature type="region of interest" description="Disordered" evidence="2">
    <location>
        <begin position="1"/>
        <end position="114"/>
    </location>
</feature>